<proteinExistence type="predicted"/>
<sequence>FLGVNQGFTWTMTVTSQIDLASGHQRGLAVGINEATGYIAWVSPVLGRRTSRNSSAHGRH</sequence>
<protein>
    <submittedName>
        <fullName evidence="1">Uncharacterized protein</fullName>
    </submittedName>
</protein>
<reference evidence="1" key="2">
    <citation type="journal article" date="2014" name="ISME J.">
        <title>Microbial stratification in low pH oxic and suboxic macroscopic growths along an acid mine drainage.</title>
        <authorList>
            <person name="Mendez-Garcia C."/>
            <person name="Mesa V."/>
            <person name="Sprenger R.R."/>
            <person name="Richter M."/>
            <person name="Diez M.S."/>
            <person name="Solano J."/>
            <person name="Bargiela R."/>
            <person name="Golyshina O.V."/>
            <person name="Manteca A."/>
            <person name="Ramos J.L."/>
            <person name="Gallego J.R."/>
            <person name="Llorente I."/>
            <person name="Martins Dos Santos V.A."/>
            <person name="Jensen O.N."/>
            <person name="Pelaez A.I."/>
            <person name="Sanchez J."/>
            <person name="Ferrer M."/>
        </authorList>
    </citation>
    <scope>NUCLEOTIDE SEQUENCE</scope>
</reference>
<feature type="non-terminal residue" evidence="1">
    <location>
        <position position="1"/>
    </location>
</feature>
<evidence type="ECO:0000313" key="1">
    <source>
        <dbReference type="EMBL" id="EQD61900.1"/>
    </source>
</evidence>
<reference evidence="1" key="1">
    <citation type="submission" date="2013-08" db="EMBL/GenBank/DDBJ databases">
        <authorList>
            <person name="Mendez C."/>
            <person name="Richter M."/>
            <person name="Ferrer M."/>
            <person name="Sanchez J."/>
        </authorList>
    </citation>
    <scope>NUCLEOTIDE SEQUENCE</scope>
</reference>
<dbReference type="EMBL" id="AUZZ01002060">
    <property type="protein sequence ID" value="EQD61900.1"/>
    <property type="molecule type" value="Genomic_DNA"/>
</dbReference>
<gene>
    <name evidence="1" type="ORF">B2A_03069</name>
</gene>
<name>T1C732_9ZZZZ</name>
<comment type="caution">
    <text evidence="1">The sequence shown here is derived from an EMBL/GenBank/DDBJ whole genome shotgun (WGS) entry which is preliminary data.</text>
</comment>
<accession>T1C732</accession>
<dbReference type="AlphaFoldDB" id="T1C732"/>
<organism evidence="1">
    <name type="scientific">mine drainage metagenome</name>
    <dbReference type="NCBI Taxonomy" id="410659"/>
    <lineage>
        <taxon>unclassified sequences</taxon>
        <taxon>metagenomes</taxon>
        <taxon>ecological metagenomes</taxon>
    </lineage>
</organism>